<proteinExistence type="predicted"/>
<reference evidence="2 3" key="1">
    <citation type="submission" date="2018-09" db="EMBL/GenBank/DDBJ databases">
        <authorList>
            <person name="Postec A."/>
        </authorList>
    </citation>
    <scope>NUCLEOTIDE SEQUENCE [LARGE SCALE GENOMIC DNA]</scope>
    <source>
        <strain evidence="2">70B-A</strain>
    </source>
</reference>
<evidence type="ECO:0000259" key="1">
    <source>
        <dbReference type="PROSITE" id="PS51301"/>
    </source>
</evidence>
<dbReference type="KEGG" id="cbar:PATL70BA_1295"/>
<keyword evidence="3" id="KW-1185">Reference proteome</keyword>
<evidence type="ECO:0000313" key="2">
    <source>
        <dbReference type="EMBL" id="VDN47177.1"/>
    </source>
</evidence>
<organism evidence="2 3">
    <name type="scientific">Petrocella atlantisensis</name>
    <dbReference type="NCBI Taxonomy" id="2173034"/>
    <lineage>
        <taxon>Bacteria</taxon>
        <taxon>Bacillati</taxon>
        <taxon>Bacillota</taxon>
        <taxon>Clostridia</taxon>
        <taxon>Lachnospirales</taxon>
        <taxon>Vallitaleaceae</taxon>
        <taxon>Petrocella</taxon>
    </lineage>
</organism>
<dbReference type="PROSITE" id="PS51301">
    <property type="entry name" value="KILA_N"/>
    <property type="match status" value="1"/>
</dbReference>
<sequence>MLKKPIKETIHSKGIDISIYSEDFHNEYISLTDIARYKSDEPNDVIKNWMRNRDTLEFLGLWESLHNQDFKPVEFDGFKKDAGLNAFTMSPTKWITTVNAIGIVSKSGRYGGTFAHSDIAFEFASWISAEFKLYIIKDYKRLKTDESSRLSLDWNLNREISKLNYRIHTDAIKENLLPPELTAYQISMTYASEADLLNVALFGKTAKEWRDKNVSQKGNMRDYATLNQLLVLANMESYNAILIVQGKSQAERLQLLNRLAIRQLKAIEEIGTSEIKKLEKGKSFS</sequence>
<dbReference type="InterPro" id="IPR017880">
    <property type="entry name" value="KilA_N"/>
</dbReference>
<dbReference type="InterPro" id="IPR018004">
    <property type="entry name" value="KilA/APSES_HTH"/>
</dbReference>
<dbReference type="OrthoDB" id="9810290at2"/>
<dbReference type="Pfam" id="PF04383">
    <property type="entry name" value="KilA-N"/>
    <property type="match status" value="1"/>
</dbReference>
<name>A0A3P7PT09_9FIRM</name>
<dbReference type="EMBL" id="LR130778">
    <property type="protein sequence ID" value="VDN47177.1"/>
    <property type="molecule type" value="Genomic_DNA"/>
</dbReference>
<dbReference type="AlphaFoldDB" id="A0A3P7PT09"/>
<feature type="domain" description="KilA-N" evidence="1">
    <location>
        <begin position="6"/>
        <end position="142"/>
    </location>
</feature>
<dbReference type="SMART" id="SM01252">
    <property type="entry name" value="KilA-N"/>
    <property type="match status" value="1"/>
</dbReference>
<keyword evidence="2" id="KW-0238">DNA-binding</keyword>
<protein>
    <submittedName>
        <fullName evidence="2">DNA-binding protein</fullName>
    </submittedName>
</protein>
<dbReference type="RefSeq" id="WP_125136546.1">
    <property type="nucleotide sequence ID" value="NZ_LR130778.1"/>
</dbReference>
<dbReference type="Proteomes" id="UP000279029">
    <property type="component" value="Chromosome"/>
</dbReference>
<evidence type="ECO:0000313" key="3">
    <source>
        <dbReference type="Proteomes" id="UP000279029"/>
    </source>
</evidence>
<accession>A0A3P7PT09</accession>
<dbReference type="GO" id="GO:0003677">
    <property type="term" value="F:DNA binding"/>
    <property type="evidence" value="ECO:0007669"/>
    <property type="project" value="UniProtKB-KW"/>
</dbReference>
<gene>
    <name evidence="2" type="ORF">PATL70BA_1295</name>
</gene>